<dbReference type="EMBL" id="CP072756">
    <property type="protein sequence ID" value="QUC20892.1"/>
    <property type="molecule type" value="Genomic_DNA"/>
</dbReference>
<reference evidence="4" key="1">
    <citation type="submission" date="2020-03" db="EMBL/GenBank/DDBJ databases">
        <title>A mixture of massive structural variations and highly conserved coding sequences in Ustilaginoidea virens genome.</title>
        <authorList>
            <person name="Zhang K."/>
            <person name="Zhao Z."/>
            <person name="Zhang Z."/>
            <person name="Li Y."/>
            <person name="Hsiang T."/>
            <person name="Sun W."/>
        </authorList>
    </citation>
    <scope>NUCLEOTIDE SEQUENCE</scope>
    <source>
        <strain evidence="4">UV-8b</strain>
    </source>
</reference>
<protein>
    <recommendedName>
        <fullName evidence="3">DUF155 domain-containing protein</fullName>
    </recommendedName>
</protein>
<dbReference type="InterPro" id="IPR051624">
    <property type="entry name" value="RMD1/Sad1-interacting"/>
</dbReference>
<evidence type="ECO:0000256" key="2">
    <source>
        <dbReference type="SAM" id="MobiDB-lite"/>
    </source>
</evidence>
<evidence type="ECO:0000313" key="5">
    <source>
        <dbReference type="Proteomes" id="UP000027002"/>
    </source>
</evidence>
<dbReference type="GO" id="GO:0070131">
    <property type="term" value="P:positive regulation of mitochondrial translation"/>
    <property type="evidence" value="ECO:0007669"/>
    <property type="project" value="TreeGrafter"/>
</dbReference>
<proteinExistence type="inferred from homology"/>
<evidence type="ECO:0000259" key="3">
    <source>
        <dbReference type="Pfam" id="PF02582"/>
    </source>
</evidence>
<feature type="compositionally biased region" description="Low complexity" evidence="2">
    <location>
        <begin position="43"/>
        <end position="59"/>
    </location>
</feature>
<dbReference type="PANTHER" id="PTHR16255">
    <property type="entry name" value="REQUIRED FOR MEIOTIC NUCLEAR DIVISION PROTEIN 1 HOMOLOG"/>
    <property type="match status" value="1"/>
</dbReference>
<dbReference type="GeneID" id="66065911"/>
<dbReference type="OrthoDB" id="242766at2759"/>
<dbReference type="GO" id="GO:0005739">
    <property type="term" value="C:mitochondrion"/>
    <property type="evidence" value="ECO:0007669"/>
    <property type="project" value="UniProtKB-ARBA"/>
</dbReference>
<dbReference type="InterPro" id="IPR003734">
    <property type="entry name" value="DUF155"/>
</dbReference>
<dbReference type="PANTHER" id="PTHR16255:SF1">
    <property type="entry name" value="REQUIRED FOR MEIOTIC NUCLEAR DIVISION PROTEIN 1 HOMOLOG"/>
    <property type="match status" value="1"/>
</dbReference>
<dbReference type="RefSeq" id="XP_042998565.1">
    <property type="nucleotide sequence ID" value="XM_043142631.1"/>
</dbReference>
<name>A0A8E5HSW2_USTVR</name>
<keyword evidence="5" id="KW-1185">Reference proteome</keyword>
<accession>A0A8E5HSW2</accession>
<evidence type="ECO:0000256" key="1">
    <source>
        <dbReference type="ARBA" id="ARBA00008306"/>
    </source>
</evidence>
<sequence length="439" mass="47313">MRYPPQRTTLSVVVRRIHSSVTGRRPRRSIHLTAPGSLPRNRPFFTSNPFLSSSSNSPPDDARHAPETPPGNSATASASASAPAPAAAKRKPTRSASAKASLRRVAIIAQQPKRAAQTPVPTPDLAVDPSAATTISAACVAESFDMPSVVEVLASHGFGIDPDRTGFDANEVVHARGVNGGDIFVFPSGTVVTWSLPPDVVTKQLLRAAQNPHPPDLREAEDLDFVADTGRAESTMKGDMVVLGTRRESAEGDTLDTTLAKIAFSSGLARSTKLAVLESALTSYFESTRNIPAILSHGSVLPLGRKFILQKTGELLSLRAKLNHYSELTDSLPDIFWDSKSELGLEGYYDQVGRALDVNVRIRILNQKMDYAQEIASVLREMSSEQHGTRLELIIILLIAVEVVFELRRIVLEWGQEGQAAELAAEPAAEPAASARHAR</sequence>
<dbReference type="Pfam" id="PF02582">
    <property type="entry name" value="DUF155"/>
    <property type="match status" value="1"/>
</dbReference>
<feature type="compositionally biased region" description="Low complexity" evidence="2">
    <location>
        <begin position="73"/>
        <end position="87"/>
    </location>
</feature>
<comment type="similarity">
    <text evidence="1">Belongs to the RMD1/sif2 family.</text>
</comment>
<feature type="domain" description="DUF155" evidence="3">
    <location>
        <begin position="183"/>
        <end position="366"/>
    </location>
</feature>
<dbReference type="KEGG" id="uvi:66065911"/>
<feature type="region of interest" description="Disordered" evidence="2">
    <location>
        <begin position="18"/>
        <end position="101"/>
    </location>
</feature>
<gene>
    <name evidence="4" type="ORF">UV8b_05133</name>
</gene>
<dbReference type="Proteomes" id="UP000027002">
    <property type="component" value="Chromosome 4"/>
</dbReference>
<organism evidence="4 5">
    <name type="scientific">Ustilaginoidea virens</name>
    <name type="common">Rice false smut fungus</name>
    <name type="synonym">Villosiclava virens</name>
    <dbReference type="NCBI Taxonomy" id="1159556"/>
    <lineage>
        <taxon>Eukaryota</taxon>
        <taxon>Fungi</taxon>
        <taxon>Dikarya</taxon>
        <taxon>Ascomycota</taxon>
        <taxon>Pezizomycotina</taxon>
        <taxon>Sordariomycetes</taxon>
        <taxon>Hypocreomycetidae</taxon>
        <taxon>Hypocreales</taxon>
        <taxon>Clavicipitaceae</taxon>
        <taxon>Ustilaginoidea</taxon>
    </lineage>
</organism>
<evidence type="ECO:0000313" key="4">
    <source>
        <dbReference type="EMBL" id="QUC20892.1"/>
    </source>
</evidence>
<dbReference type="AlphaFoldDB" id="A0A8E5HSW2"/>